<comment type="catalytic activity">
    <reaction evidence="1 7">
        <text>Hydrolysis of terminal, non-reducing beta-D-glucosyl residues with release of beta-D-glucose.</text>
        <dbReference type="EC" id="3.2.1.21"/>
    </reaction>
</comment>
<evidence type="ECO:0000256" key="4">
    <source>
        <dbReference type="ARBA" id="ARBA00022801"/>
    </source>
</evidence>
<feature type="domain" description="PA14" evidence="8">
    <location>
        <begin position="210"/>
        <end position="379"/>
    </location>
</feature>
<evidence type="ECO:0000256" key="6">
    <source>
        <dbReference type="ARBA" id="ARBA00023295"/>
    </source>
</evidence>
<keyword evidence="6 7" id="KW-0326">Glycosidase</keyword>
<dbReference type="Gene3D" id="2.60.40.10">
    <property type="entry name" value="Immunoglobulins"/>
    <property type="match status" value="1"/>
</dbReference>
<evidence type="ECO:0000259" key="8">
    <source>
        <dbReference type="PROSITE" id="PS51820"/>
    </source>
</evidence>
<dbReference type="Pfam" id="PF14310">
    <property type="entry name" value="Fn3-like"/>
    <property type="match status" value="1"/>
</dbReference>
<dbReference type="PANTHER" id="PTHR42715:SF10">
    <property type="entry name" value="BETA-GLUCOSIDASE"/>
    <property type="match status" value="1"/>
</dbReference>
<dbReference type="InterPro" id="IPR036962">
    <property type="entry name" value="Glyco_hydro_3_N_sf"/>
</dbReference>
<dbReference type="GO" id="GO:0009251">
    <property type="term" value="P:glucan catabolic process"/>
    <property type="evidence" value="ECO:0007669"/>
    <property type="project" value="TreeGrafter"/>
</dbReference>
<comment type="pathway">
    <text evidence="7">Glycan metabolism; cellulose degradation.</text>
</comment>
<dbReference type="SUPFAM" id="SSF52279">
    <property type="entry name" value="Beta-D-glucan exohydrolase, C-terminal domain"/>
    <property type="match status" value="1"/>
</dbReference>
<gene>
    <name evidence="9" type="ORF">QCA50_000024</name>
</gene>
<dbReference type="InterPro" id="IPR013783">
    <property type="entry name" value="Ig-like_fold"/>
</dbReference>
<dbReference type="EMBL" id="JASBNA010000001">
    <property type="protein sequence ID" value="KAK7695388.1"/>
    <property type="molecule type" value="Genomic_DNA"/>
</dbReference>
<keyword evidence="10" id="KW-1185">Reference proteome</keyword>
<dbReference type="Pfam" id="PF01915">
    <property type="entry name" value="Glyco_hydro_3_C"/>
    <property type="match status" value="1"/>
</dbReference>
<dbReference type="InterPro" id="IPR011658">
    <property type="entry name" value="PA14_dom"/>
</dbReference>
<comment type="caution">
    <text evidence="9">The sequence shown here is derived from an EMBL/GenBank/DDBJ whole genome shotgun (WGS) entry which is preliminary data.</text>
</comment>
<dbReference type="InterPro" id="IPR002772">
    <property type="entry name" value="Glyco_hydro_3_C"/>
</dbReference>
<evidence type="ECO:0000256" key="1">
    <source>
        <dbReference type="ARBA" id="ARBA00000448"/>
    </source>
</evidence>
<evidence type="ECO:0000256" key="3">
    <source>
        <dbReference type="ARBA" id="ARBA00012744"/>
    </source>
</evidence>
<dbReference type="InterPro" id="IPR026891">
    <property type="entry name" value="Fn3-like"/>
</dbReference>
<accession>A0AAW0GX51</accession>
<dbReference type="Gene3D" id="3.40.50.1700">
    <property type="entry name" value="Glycoside hydrolase family 3 C-terminal domain"/>
    <property type="match status" value="2"/>
</dbReference>
<evidence type="ECO:0000256" key="7">
    <source>
        <dbReference type="RuleBase" id="RU361161"/>
    </source>
</evidence>
<dbReference type="Gene3D" id="3.20.20.300">
    <property type="entry name" value="Glycoside hydrolase, family 3, N-terminal domain"/>
    <property type="match status" value="1"/>
</dbReference>
<dbReference type="PROSITE" id="PS51820">
    <property type="entry name" value="PA14"/>
    <property type="match status" value="1"/>
</dbReference>
<sequence>MTAYNRINGLHCSENPWLIKDVLREEWGWKGLIMSDWIGTYSTAESIKAGLDLEMPGPSVVRGAAVNRALVSEKLFPEDIDARVRNILDIVKRAHDSGVPFNAPEEIHDTPEIRKLLREAAADAIVLLKNDKHILPISSKTKSIAIIGPNAKIPMISGGGSAALRPTYAVSALEGITDTAKELGIDVQYTLGALTQKYLPLIDPLISQADGTQGALFEFWNEEPTKDFLDTDSNTSIGLPESAWSTPSATSYAFLADGVDDTKVNETCWIRYSTTFTPDEDGDWDFGLTVSGGGNLFVDGKIVVELSKNPPLGEAFFGLGTIDARGIVKDLKKGQPYKLEVRLSNATFISRGAPFFCRGGIRVGAARKVGEEVALNAAVELAKKSDVAVLVIGLNHDWESEGFDREHMKLPGLSDRLVSEVLKANPNTIVVNQSGTPVEMPWESEAHTLLQAFYGGNELGNGLADVLFGKVNPSAKLALTFPKRLEDNPSYPSFGFRNQVYGKVLYNEASDRPSFPIIHSYNVTIQGIFVGYRGYDVNEITPLFPFGYGISYTTFAYSDLQHSVDSEGIVSVSFTIKNTGQVAGREVAQVYISDPVSTLPRPTKELKGFTKVSLSPGESKSVTVKLDSQALCYFDEHKTRWVAEPGTFAVLVGASSTDIKLRGDFVLEKGFSRTGL</sequence>
<dbReference type="InterPro" id="IPR036881">
    <property type="entry name" value="Glyco_hydro_3_C_sf"/>
</dbReference>
<dbReference type="PROSITE" id="PS00775">
    <property type="entry name" value="GLYCOSYL_HYDROL_F3"/>
    <property type="match status" value="1"/>
</dbReference>
<evidence type="ECO:0000256" key="2">
    <source>
        <dbReference type="ARBA" id="ARBA00005336"/>
    </source>
</evidence>
<dbReference type="FunFam" id="2.60.40.10:FF:000495">
    <property type="entry name" value="Periplasmic beta-glucosidase"/>
    <property type="match status" value="1"/>
</dbReference>
<keyword evidence="5 7" id="KW-0119">Carbohydrate metabolism</keyword>
<dbReference type="InterPro" id="IPR019800">
    <property type="entry name" value="Glyco_hydro_3_AS"/>
</dbReference>
<dbReference type="PANTHER" id="PTHR42715">
    <property type="entry name" value="BETA-GLUCOSIDASE"/>
    <property type="match status" value="1"/>
</dbReference>
<proteinExistence type="inferred from homology"/>
<dbReference type="SMART" id="SM01217">
    <property type="entry name" value="Fn3_like"/>
    <property type="match status" value="1"/>
</dbReference>
<dbReference type="SUPFAM" id="SSF51445">
    <property type="entry name" value="(Trans)glycosidases"/>
    <property type="match status" value="1"/>
</dbReference>
<comment type="similarity">
    <text evidence="2 7">Belongs to the glycosyl hydrolase 3 family.</text>
</comment>
<dbReference type="InterPro" id="IPR050288">
    <property type="entry name" value="Cellulose_deg_GH3"/>
</dbReference>
<dbReference type="Proteomes" id="UP001385951">
    <property type="component" value="Unassembled WGS sequence"/>
</dbReference>
<evidence type="ECO:0000313" key="10">
    <source>
        <dbReference type="Proteomes" id="UP001385951"/>
    </source>
</evidence>
<dbReference type="AlphaFoldDB" id="A0AAW0GX51"/>
<protein>
    <recommendedName>
        <fullName evidence="3 7">beta-glucosidase</fullName>
        <ecNumber evidence="3 7">3.2.1.21</ecNumber>
    </recommendedName>
</protein>
<dbReference type="GO" id="GO:0008422">
    <property type="term" value="F:beta-glucosidase activity"/>
    <property type="evidence" value="ECO:0007669"/>
    <property type="project" value="UniProtKB-EC"/>
</dbReference>
<dbReference type="InterPro" id="IPR037524">
    <property type="entry name" value="PA14/GLEYA"/>
</dbReference>
<keyword evidence="7" id="KW-0624">Polysaccharide degradation</keyword>
<organism evidence="9 10">
    <name type="scientific">Cerrena zonata</name>
    <dbReference type="NCBI Taxonomy" id="2478898"/>
    <lineage>
        <taxon>Eukaryota</taxon>
        <taxon>Fungi</taxon>
        <taxon>Dikarya</taxon>
        <taxon>Basidiomycota</taxon>
        <taxon>Agaricomycotina</taxon>
        <taxon>Agaricomycetes</taxon>
        <taxon>Polyporales</taxon>
        <taxon>Cerrenaceae</taxon>
        <taxon>Cerrena</taxon>
    </lineage>
</organism>
<evidence type="ECO:0000313" key="9">
    <source>
        <dbReference type="EMBL" id="KAK7695388.1"/>
    </source>
</evidence>
<dbReference type="EC" id="3.2.1.21" evidence="3 7"/>
<reference evidence="9 10" key="1">
    <citation type="submission" date="2022-09" db="EMBL/GenBank/DDBJ databases">
        <authorList>
            <person name="Palmer J.M."/>
        </authorList>
    </citation>
    <scope>NUCLEOTIDE SEQUENCE [LARGE SCALE GENOMIC DNA]</scope>
    <source>
        <strain evidence="9 10">DSM 7382</strain>
    </source>
</reference>
<keyword evidence="4 7" id="KW-0378">Hydrolase</keyword>
<dbReference type="InterPro" id="IPR001764">
    <property type="entry name" value="Glyco_hydro_3_N"/>
</dbReference>
<dbReference type="InterPro" id="IPR017853">
    <property type="entry name" value="GH"/>
</dbReference>
<dbReference type="Pfam" id="PF07691">
    <property type="entry name" value="PA14"/>
    <property type="match status" value="1"/>
</dbReference>
<dbReference type="Pfam" id="PF00933">
    <property type="entry name" value="Glyco_hydro_3"/>
    <property type="match status" value="1"/>
</dbReference>
<name>A0AAW0GX51_9APHY</name>
<evidence type="ECO:0000256" key="5">
    <source>
        <dbReference type="ARBA" id="ARBA00023277"/>
    </source>
</evidence>